<keyword evidence="2" id="KW-1185">Reference proteome</keyword>
<reference evidence="1 2" key="1">
    <citation type="submission" date="2019-05" db="EMBL/GenBank/DDBJ databases">
        <title>Draft genome sequence of Nonomuraea turkmeniaca DSM 43926.</title>
        <authorList>
            <person name="Saricaoglu S."/>
            <person name="Isik K."/>
        </authorList>
    </citation>
    <scope>NUCLEOTIDE SEQUENCE [LARGE SCALE GENOMIC DNA]</scope>
    <source>
        <strain evidence="1 2">DSM 43926</strain>
    </source>
</reference>
<evidence type="ECO:0000313" key="1">
    <source>
        <dbReference type="EMBL" id="TMR14091.1"/>
    </source>
</evidence>
<accession>A0A5S4FB95</accession>
<evidence type="ECO:0000313" key="2">
    <source>
        <dbReference type="Proteomes" id="UP000309128"/>
    </source>
</evidence>
<dbReference type="Proteomes" id="UP000309128">
    <property type="component" value="Unassembled WGS sequence"/>
</dbReference>
<proteinExistence type="predicted"/>
<dbReference type="EMBL" id="VCKY01000114">
    <property type="protein sequence ID" value="TMR14091.1"/>
    <property type="molecule type" value="Genomic_DNA"/>
</dbReference>
<comment type="caution">
    <text evidence="1">The sequence shown here is derived from an EMBL/GenBank/DDBJ whole genome shotgun (WGS) entry which is preliminary data.</text>
</comment>
<organism evidence="1 2">
    <name type="scientific">Nonomuraea turkmeniaca</name>
    <dbReference type="NCBI Taxonomy" id="103838"/>
    <lineage>
        <taxon>Bacteria</taxon>
        <taxon>Bacillati</taxon>
        <taxon>Actinomycetota</taxon>
        <taxon>Actinomycetes</taxon>
        <taxon>Streptosporangiales</taxon>
        <taxon>Streptosporangiaceae</taxon>
        <taxon>Nonomuraea</taxon>
    </lineage>
</organism>
<dbReference type="AlphaFoldDB" id="A0A5S4FB95"/>
<protein>
    <submittedName>
        <fullName evidence="1">Uncharacterized protein</fullName>
    </submittedName>
</protein>
<dbReference type="RefSeq" id="WP_138669527.1">
    <property type="nucleotide sequence ID" value="NZ_VCKY01000114.1"/>
</dbReference>
<name>A0A5S4FB95_9ACTN</name>
<sequence>MIVPETPKNMSPCWVLYARSGNAGAVRAHLAELRAFVDGEADGRTVAECSDVGEPGPGLEAALALLQAGVASQVAVKGMRAFGWQEEHVASVIVRIGEAGAGLAVLDDIRQVASPVPEDLSQQVRDVFASAGVGPDHLGDVAPLWYYDGGLSVARGYLHAAHARLGKAEAGTPPGFGVPAEMMRARIEAARAERVFAETLLEAVKEQG</sequence>
<gene>
    <name evidence="1" type="ORF">ETD86_29540</name>
</gene>